<keyword evidence="4 6" id="KW-0472">Membrane</keyword>
<evidence type="ECO:0000313" key="8">
    <source>
        <dbReference type="Proteomes" id="UP000281677"/>
    </source>
</evidence>
<accession>A0A3M7J4E1</accession>
<feature type="transmembrane region" description="Helical" evidence="6">
    <location>
        <begin position="198"/>
        <end position="216"/>
    </location>
</feature>
<dbReference type="OrthoDB" id="2585655at2759"/>
<feature type="transmembrane region" description="Helical" evidence="6">
    <location>
        <begin position="409"/>
        <end position="431"/>
    </location>
</feature>
<dbReference type="PANTHER" id="PTHR23502">
    <property type="entry name" value="MAJOR FACILITATOR SUPERFAMILY"/>
    <property type="match status" value="1"/>
</dbReference>
<feature type="transmembrane region" description="Helical" evidence="6">
    <location>
        <begin position="476"/>
        <end position="497"/>
    </location>
</feature>
<organism evidence="7 8">
    <name type="scientific">Hortaea werneckii</name>
    <name type="common">Black yeast</name>
    <name type="synonym">Cladosporium werneckii</name>
    <dbReference type="NCBI Taxonomy" id="91943"/>
    <lineage>
        <taxon>Eukaryota</taxon>
        <taxon>Fungi</taxon>
        <taxon>Dikarya</taxon>
        <taxon>Ascomycota</taxon>
        <taxon>Pezizomycotina</taxon>
        <taxon>Dothideomycetes</taxon>
        <taxon>Dothideomycetidae</taxon>
        <taxon>Mycosphaerellales</taxon>
        <taxon>Teratosphaeriaceae</taxon>
        <taxon>Hortaea</taxon>
    </lineage>
</organism>
<comment type="subcellular location">
    <subcellularLocation>
        <location evidence="1">Membrane</location>
        <topology evidence="1">Multi-pass membrane protein</topology>
    </subcellularLocation>
</comment>
<dbReference type="GO" id="GO:0022857">
    <property type="term" value="F:transmembrane transporter activity"/>
    <property type="evidence" value="ECO:0007669"/>
    <property type="project" value="InterPro"/>
</dbReference>
<dbReference type="EMBL" id="QWIT01000064">
    <property type="protein sequence ID" value="RMZ32635.1"/>
    <property type="molecule type" value="Genomic_DNA"/>
</dbReference>
<feature type="transmembrane region" description="Helical" evidence="6">
    <location>
        <begin position="443"/>
        <end position="464"/>
    </location>
</feature>
<dbReference type="Gene3D" id="1.20.1250.20">
    <property type="entry name" value="MFS general substrate transporter like domains"/>
    <property type="match status" value="1"/>
</dbReference>
<evidence type="ECO:0000256" key="2">
    <source>
        <dbReference type="ARBA" id="ARBA00022692"/>
    </source>
</evidence>
<evidence type="ECO:0000256" key="5">
    <source>
        <dbReference type="SAM" id="MobiDB-lite"/>
    </source>
</evidence>
<feature type="transmembrane region" description="Helical" evidence="6">
    <location>
        <begin position="222"/>
        <end position="242"/>
    </location>
</feature>
<feature type="region of interest" description="Disordered" evidence="5">
    <location>
        <begin position="271"/>
        <end position="294"/>
    </location>
</feature>
<evidence type="ECO:0000256" key="3">
    <source>
        <dbReference type="ARBA" id="ARBA00022989"/>
    </source>
</evidence>
<proteinExistence type="predicted"/>
<dbReference type="AlphaFoldDB" id="A0A3M7J4E1"/>
<dbReference type="Proteomes" id="UP000281677">
    <property type="component" value="Unassembled WGS sequence"/>
</dbReference>
<reference evidence="7 8" key="1">
    <citation type="journal article" date="2018" name="BMC Genomics">
        <title>Genomic evidence for intraspecific hybridization in a clonal and extremely halotolerant yeast.</title>
        <authorList>
            <person name="Gostincar C."/>
            <person name="Stajich J.E."/>
            <person name="Zupancic J."/>
            <person name="Zalar P."/>
            <person name="Gunde-Cimerman N."/>
        </authorList>
    </citation>
    <scope>NUCLEOTIDE SEQUENCE [LARGE SCALE GENOMIC DNA]</scope>
    <source>
        <strain evidence="7 8">EXF-120</strain>
    </source>
</reference>
<dbReference type="InterPro" id="IPR036259">
    <property type="entry name" value="MFS_trans_sf"/>
</dbReference>
<dbReference type="GO" id="GO:0005886">
    <property type="term" value="C:plasma membrane"/>
    <property type="evidence" value="ECO:0007669"/>
    <property type="project" value="TreeGrafter"/>
</dbReference>
<evidence type="ECO:0000313" key="7">
    <source>
        <dbReference type="EMBL" id="RMZ32635.1"/>
    </source>
</evidence>
<protein>
    <recommendedName>
        <fullName evidence="9">Major facilitator superfamily (MFS) profile domain-containing protein</fullName>
    </recommendedName>
</protein>
<feature type="transmembrane region" description="Helical" evidence="6">
    <location>
        <begin position="133"/>
        <end position="151"/>
    </location>
</feature>
<name>A0A3M7J4E1_HORWE</name>
<feature type="transmembrane region" description="Helical" evidence="6">
    <location>
        <begin position="103"/>
        <end position="121"/>
    </location>
</feature>
<dbReference type="SUPFAM" id="SSF103473">
    <property type="entry name" value="MFS general substrate transporter"/>
    <property type="match status" value="1"/>
</dbReference>
<keyword evidence="3 6" id="KW-1133">Transmembrane helix</keyword>
<feature type="transmembrane region" description="Helical" evidence="6">
    <location>
        <begin position="163"/>
        <end position="186"/>
    </location>
</feature>
<evidence type="ECO:0000256" key="4">
    <source>
        <dbReference type="ARBA" id="ARBA00023136"/>
    </source>
</evidence>
<evidence type="ECO:0008006" key="9">
    <source>
        <dbReference type="Google" id="ProtNLM"/>
    </source>
</evidence>
<keyword evidence="2 6" id="KW-0812">Transmembrane</keyword>
<gene>
    <name evidence="7" type="ORF">D0859_03260</name>
</gene>
<evidence type="ECO:0000256" key="6">
    <source>
        <dbReference type="SAM" id="Phobius"/>
    </source>
</evidence>
<sequence>MGLGVLEDRHLERVPGTSTLKDLTDTPAGLPQDAVLKRSKDGTILVPQPSDDPRDPLNWPLWRRDLITGILCLLSVIASTLSPLLAANSILLKVYFIKPFTDIALLTGYHLLGVGVAGFIFVASARVWGKRHLYLLGTVIIIITSAWGGGSNHNYNSLMAARFFQGVGLAPFEALVNASVGDLYFVHERGKRMAFSNLSLFGGAFFTPVIVGRLTATLTWQWSFYFLAIFTAVMLPLVVLFVPETAFVREERFNTDIASNRADYHDKEMRSGASSLDKDPNQSPSETVLGSPPSFYSKESLMPFNGRKTDESFFKLLLRPFPLFFHPGILWACLTQGTIIGWTVLIGIVLGGIMLGPPLWFNEVETGYMYTGAFVGAVVGFILAGLLSDSSARFMARRNNGVYEPEFRIVLVIPMLILGCAGLYGFGITANNTYRYGWFWPDFFFALEVAGMVLGAVASALYIVDAHRDIAVEGFTCLLVFKNIFSFGLTFSGWGWLVNAGIRPVFIAISSVQSSRSPLGLTTGLHKLLLTLTHRLRKLPELIILAFPIGPGVEDLIRKPVPETRLQDRSREIRCGQVALEWQRPPRGLTPSMSCFGNGPGCTLYASEIWRRKILSAGTVVLSFSHEAFQFCSTCSGLRPSSTIPDSVVGSAHSPPADWNVSRQRPKFGRSTCRQMSHTSAQSGACVDQHQFSYAMRRPLAAAISASWRRSATKRLRSVPIFSAGESDDPTCSVLQPAACIIRIQPSARSQASRRSAVPSAHPSKFVKGCSSMISRPLASHMLLTSFATEHSVS</sequence>
<evidence type="ECO:0000256" key="1">
    <source>
        <dbReference type="ARBA" id="ARBA00004141"/>
    </source>
</evidence>
<comment type="caution">
    <text evidence="7">The sequence shown here is derived from an EMBL/GenBank/DDBJ whole genome shotgun (WGS) entry which is preliminary data.</text>
</comment>
<feature type="transmembrane region" description="Helical" evidence="6">
    <location>
        <begin position="367"/>
        <end position="388"/>
    </location>
</feature>
<dbReference type="PANTHER" id="PTHR23502:SF29">
    <property type="entry name" value="TRANSPORTER, PUTATIVE (AFU_ORTHOLOGUE AFUA_6G06680)-RELATED"/>
    <property type="match status" value="1"/>
</dbReference>
<dbReference type="InterPro" id="IPR011701">
    <property type="entry name" value="MFS"/>
</dbReference>
<feature type="transmembrane region" description="Helical" evidence="6">
    <location>
        <begin position="66"/>
        <end position="91"/>
    </location>
</feature>
<feature type="compositionally biased region" description="Basic and acidic residues" evidence="5">
    <location>
        <begin position="271"/>
        <end position="280"/>
    </location>
</feature>
<dbReference type="Pfam" id="PF07690">
    <property type="entry name" value="MFS_1"/>
    <property type="match status" value="1"/>
</dbReference>
<feature type="transmembrane region" description="Helical" evidence="6">
    <location>
        <begin position="329"/>
        <end position="355"/>
    </location>
</feature>